<dbReference type="GO" id="GO:0004674">
    <property type="term" value="F:protein serine/threonine kinase activity"/>
    <property type="evidence" value="ECO:0007669"/>
    <property type="project" value="UniProtKB-KW"/>
</dbReference>
<dbReference type="GeneID" id="49384417"/>
<evidence type="ECO:0000313" key="3">
    <source>
        <dbReference type="EMBL" id="ATZ25223.1"/>
    </source>
</evidence>
<evidence type="ECO:0000313" key="4">
    <source>
        <dbReference type="Proteomes" id="UP000231791"/>
    </source>
</evidence>
<name>A0A2K8PHH9_STRLA</name>
<dbReference type="PANTHER" id="PTHR35526:SF3">
    <property type="entry name" value="ANTI-SIGMA-F FACTOR RSBW"/>
    <property type="match status" value="1"/>
</dbReference>
<dbReference type="SUPFAM" id="SSF55874">
    <property type="entry name" value="ATPase domain of HSP90 chaperone/DNA topoisomerase II/histidine kinase"/>
    <property type="match status" value="1"/>
</dbReference>
<dbReference type="Proteomes" id="UP000231791">
    <property type="component" value="Chromosome"/>
</dbReference>
<dbReference type="Pfam" id="PF13581">
    <property type="entry name" value="HATPase_c_2"/>
    <property type="match status" value="1"/>
</dbReference>
<dbReference type="KEGG" id="slx:SLAV_16865"/>
<gene>
    <name evidence="3" type="ORF">SLAV_16865</name>
</gene>
<protein>
    <recommendedName>
        <fullName evidence="2">Histidine kinase/HSP90-like ATPase domain-containing protein</fullName>
    </recommendedName>
</protein>
<dbReference type="RefSeq" id="WP_063760389.1">
    <property type="nucleotide sequence ID" value="NZ_CP024985.1"/>
</dbReference>
<keyword evidence="1" id="KW-0418">Kinase</keyword>
<dbReference type="EMBL" id="CP024985">
    <property type="protein sequence ID" value="ATZ25223.1"/>
    <property type="molecule type" value="Genomic_DNA"/>
</dbReference>
<organism evidence="3 4">
    <name type="scientific">Streptomyces lavendulae subsp. lavendulae</name>
    <dbReference type="NCBI Taxonomy" id="58340"/>
    <lineage>
        <taxon>Bacteria</taxon>
        <taxon>Bacillati</taxon>
        <taxon>Actinomycetota</taxon>
        <taxon>Actinomycetes</taxon>
        <taxon>Kitasatosporales</taxon>
        <taxon>Streptomycetaceae</taxon>
        <taxon>Streptomyces</taxon>
    </lineage>
</organism>
<feature type="domain" description="Histidine kinase/HSP90-like ATPase" evidence="2">
    <location>
        <begin position="27"/>
        <end position="137"/>
    </location>
</feature>
<evidence type="ECO:0000259" key="2">
    <source>
        <dbReference type="Pfam" id="PF13581"/>
    </source>
</evidence>
<keyword evidence="4" id="KW-1185">Reference proteome</keyword>
<dbReference type="InterPro" id="IPR036890">
    <property type="entry name" value="HATPase_C_sf"/>
</dbReference>
<dbReference type="OrthoDB" id="4298621at2"/>
<dbReference type="InterPro" id="IPR050267">
    <property type="entry name" value="Anti-sigma-factor_SerPK"/>
</dbReference>
<proteinExistence type="predicted"/>
<accession>A0A2K8PHH9</accession>
<reference evidence="3 4" key="1">
    <citation type="submission" date="2017-11" db="EMBL/GenBank/DDBJ databases">
        <title>Complete genome sequence of Streptomyces lavendulae subsp. lavendulae CCM 3239 (formerly 'Streptomyces aureofaciens CCM 3239'), the producer of the angucycline-type antibiotic auricin.</title>
        <authorList>
            <person name="Busche T."/>
            <person name="Novakova R."/>
            <person name="Al'Dilaimi A."/>
            <person name="Homerova D."/>
            <person name="Feckova L."/>
            <person name="Rezuchova B."/>
            <person name="Mingyar E."/>
            <person name="Csolleiova D."/>
            <person name="Bekeova C."/>
            <person name="Winkler A."/>
            <person name="Sevcikova B."/>
            <person name="Kalinowski J."/>
            <person name="Kormanec J."/>
            <person name="Ruckert C."/>
        </authorList>
    </citation>
    <scope>NUCLEOTIDE SEQUENCE [LARGE SCALE GENOMIC DNA]</scope>
    <source>
        <strain evidence="3 4">CCM 3239</strain>
    </source>
</reference>
<dbReference type="InterPro" id="IPR003594">
    <property type="entry name" value="HATPase_dom"/>
</dbReference>
<dbReference type="Gene3D" id="3.30.565.10">
    <property type="entry name" value="Histidine kinase-like ATPase, C-terminal domain"/>
    <property type="match status" value="1"/>
</dbReference>
<sequence length="146" mass="15818">MEQTSALGRGGDPPAHRTSIYRMAAPSRADTPRIARDWVVSVLRAAGYRELEERARLCASEVVTNAYRHTDSPEIAVEVVLGDRRVAVHVYDCAPERRPQGVSPGLLDTRGRGLGLVAACADDWAAVSQGDCVKVVWFGFVAGARE</sequence>
<dbReference type="PANTHER" id="PTHR35526">
    <property type="entry name" value="ANTI-SIGMA-F FACTOR RSBW-RELATED"/>
    <property type="match status" value="1"/>
</dbReference>
<keyword evidence="1" id="KW-0723">Serine/threonine-protein kinase</keyword>
<keyword evidence="1" id="KW-0808">Transferase</keyword>
<dbReference type="CDD" id="cd16936">
    <property type="entry name" value="HATPase_RsbW-like"/>
    <property type="match status" value="1"/>
</dbReference>
<dbReference type="AlphaFoldDB" id="A0A2K8PHH9"/>
<evidence type="ECO:0000256" key="1">
    <source>
        <dbReference type="ARBA" id="ARBA00022527"/>
    </source>
</evidence>